<comment type="caution">
    <text evidence="3">The sequence shown here is derived from an EMBL/GenBank/DDBJ whole genome shotgun (WGS) entry which is preliminary data.</text>
</comment>
<dbReference type="PRINTS" id="PR00080">
    <property type="entry name" value="SDRFAMILY"/>
</dbReference>
<dbReference type="PRINTS" id="PR00081">
    <property type="entry name" value="GDHRDH"/>
</dbReference>
<evidence type="ECO:0000313" key="4">
    <source>
        <dbReference type="Proteomes" id="UP001595681"/>
    </source>
</evidence>
<protein>
    <submittedName>
        <fullName evidence="3">SDR family NAD(P)-dependent oxidoreductase</fullName>
        <ecNumber evidence="3">1.1.1.-</ecNumber>
    </submittedName>
</protein>
<dbReference type="CDD" id="cd05233">
    <property type="entry name" value="SDR_c"/>
    <property type="match status" value="1"/>
</dbReference>
<reference evidence="4" key="1">
    <citation type="journal article" date="2019" name="Int. J. Syst. Evol. Microbiol.">
        <title>The Global Catalogue of Microorganisms (GCM) 10K type strain sequencing project: providing services to taxonomists for standard genome sequencing and annotation.</title>
        <authorList>
            <consortium name="The Broad Institute Genomics Platform"/>
            <consortium name="The Broad Institute Genome Sequencing Center for Infectious Disease"/>
            <person name="Wu L."/>
            <person name="Ma J."/>
        </authorList>
    </citation>
    <scope>NUCLEOTIDE SEQUENCE [LARGE SCALE GENOMIC DNA]</scope>
    <source>
        <strain evidence="4">CCM 7491</strain>
    </source>
</reference>
<evidence type="ECO:0000256" key="1">
    <source>
        <dbReference type="ARBA" id="ARBA00006484"/>
    </source>
</evidence>
<dbReference type="InterPro" id="IPR036291">
    <property type="entry name" value="NAD(P)-bd_dom_sf"/>
</dbReference>
<dbReference type="Gene3D" id="3.40.50.720">
    <property type="entry name" value="NAD(P)-binding Rossmann-like Domain"/>
    <property type="match status" value="1"/>
</dbReference>
<dbReference type="GO" id="GO:0016491">
    <property type="term" value="F:oxidoreductase activity"/>
    <property type="evidence" value="ECO:0007669"/>
    <property type="project" value="UniProtKB-KW"/>
</dbReference>
<dbReference type="RefSeq" id="WP_380798572.1">
    <property type="nucleotide sequence ID" value="NZ_JBHRVU010000005.1"/>
</dbReference>
<accession>A0ABV7NJN9</accession>
<name>A0ABV7NJN9_9SPHN</name>
<dbReference type="EC" id="1.1.1.-" evidence="3"/>
<evidence type="ECO:0000256" key="2">
    <source>
        <dbReference type="RuleBase" id="RU000363"/>
    </source>
</evidence>
<dbReference type="SUPFAM" id="SSF51735">
    <property type="entry name" value="NAD(P)-binding Rossmann-fold domains"/>
    <property type="match status" value="1"/>
</dbReference>
<sequence length="295" mass="30478">MALYPSLQGRRILITGGGRGFGREMALAFARQGALLLLTAARNGDELGQTVADANAIAPGCCIGELADVALEADCTRIASVARSRLGGIDILFNNAARSPAEAMTRFDRAAPTPFWEADAAGYERLIVTNIVGPFLMAQRLAPAMVQQGFGRIINMLTSGPTMTVSGRGPYGASKAALEASTAIWARDLAGSGVTVNGLLPGGASDTALIPGDNIGQRAVPGFRAGKNSGGGSEGTLAGLLPADIIVPPALWLAADESAAWTGRRFVAKDWDDALGWESAAAQSVTEMVDVPRIL</sequence>
<dbReference type="EMBL" id="JBHRVU010000005">
    <property type="protein sequence ID" value="MFC3443714.1"/>
    <property type="molecule type" value="Genomic_DNA"/>
</dbReference>
<dbReference type="PANTHER" id="PTHR42760">
    <property type="entry name" value="SHORT-CHAIN DEHYDROGENASES/REDUCTASES FAMILY MEMBER"/>
    <property type="match status" value="1"/>
</dbReference>
<dbReference type="PANTHER" id="PTHR42760:SF40">
    <property type="entry name" value="3-OXOACYL-[ACYL-CARRIER-PROTEIN] REDUCTASE, CHLOROPLASTIC"/>
    <property type="match status" value="1"/>
</dbReference>
<dbReference type="Proteomes" id="UP001595681">
    <property type="component" value="Unassembled WGS sequence"/>
</dbReference>
<proteinExistence type="inferred from homology"/>
<gene>
    <name evidence="3" type="ORF">ACFOKF_21375</name>
</gene>
<keyword evidence="3" id="KW-0560">Oxidoreductase</keyword>
<dbReference type="Pfam" id="PF00106">
    <property type="entry name" value="adh_short"/>
    <property type="match status" value="1"/>
</dbReference>
<keyword evidence="4" id="KW-1185">Reference proteome</keyword>
<organism evidence="3 4">
    <name type="scientific">Sphingobium rhizovicinum</name>
    <dbReference type="NCBI Taxonomy" id="432308"/>
    <lineage>
        <taxon>Bacteria</taxon>
        <taxon>Pseudomonadati</taxon>
        <taxon>Pseudomonadota</taxon>
        <taxon>Alphaproteobacteria</taxon>
        <taxon>Sphingomonadales</taxon>
        <taxon>Sphingomonadaceae</taxon>
        <taxon>Sphingobium</taxon>
    </lineage>
</organism>
<comment type="similarity">
    <text evidence="1 2">Belongs to the short-chain dehydrogenases/reductases (SDR) family.</text>
</comment>
<dbReference type="InterPro" id="IPR002347">
    <property type="entry name" value="SDR_fam"/>
</dbReference>
<evidence type="ECO:0000313" key="3">
    <source>
        <dbReference type="EMBL" id="MFC3443714.1"/>
    </source>
</evidence>